<proteinExistence type="predicted"/>
<dbReference type="PANTHER" id="PTHR43194:SF2">
    <property type="entry name" value="PEROXISOMAL MEMBRANE PROTEIN LPX1"/>
    <property type="match status" value="1"/>
</dbReference>
<evidence type="ECO:0000259" key="1">
    <source>
        <dbReference type="Pfam" id="PF12697"/>
    </source>
</evidence>
<evidence type="ECO:0000313" key="3">
    <source>
        <dbReference type="Proteomes" id="UP000741013"/>
    </source>
</evidence>
<keyword evidence="3" id="KW-1185">Reference proteome</keyword>
<dbReference type="RefSeq" id="WP_209664326.1">
    <property type="nucleotide sequence ID" value="NZ_JAGGMS010000001.1"/>
</dbReference>
<feature type="domain" description="AB hydrolase-1" evidence="1">
    <location>
        <begin position="49"/>
        <end position="287"/>
    </location>
</feature>
<dbReference type="Proteomes" id="UP000741013">
    <property type="component" value="Unassembled WGS sequence"/>
</dbReference>
<name>A0ABS4PN31_9PSEU</name>
<sequence>MGIHPGLADGTPPRPSQLWPHHAERTEFTGPHGPIAALRTTGAATATALLVPGYTGSKEDFAPLLDPLADAGFQAVAIDLPGQYESPGIDDEAAYTPANLGAVVADLVAELGPRPVVLLGHSFGGLVARGAVLAGARVAGLTLMDSGPGQLPDGGRRAALGLGEPLLRRHGLAAAYAVREEVSSRFPAWALVPDEVKAFLRKRFTSSSAAGLLGMADVLRNEPDRVDELAKALQDNDIPALVVAGENDDAWSIPSQGKMAERLDVPFALVPGAAHSPNTENPDGLLAALVPAWRAWTA</sequence>
<reference evidence="2 3" key="1">
    <citation type="submission" date="2021-03" db="EMBL/GenBank/DDBJ databases">
        <title>Sequencing the genomes of 1000 actinobacteria strains.</title>
        <authorList>
            <person name="Klenk H.-P."/>
        </authorList>
    </citation>
    <scope>NUCLEOTIDE SEQUENCE [LARGE SCALE GENOMIC DNA]</scope>
    <source>
        <strain evidence="2 3">DSM 45510</strain>
    </source>
</reference>
<evidence type="ECO:0000313" key="2">
    <source>
        <dbReference type="EMBL" id="MBP2180831.1"/>
    </source>
</evidence>
<dbReference type="InterPro" id="IPR050228">
    <property type="entry name" value="Carboxylesterase_BioH"/>
</dbReference>
<protein>
    <submittedName>
        <fullName evidence="2">Pimeloyl-ACP methyl ester carboxylesterase</fullName>
    </submittedName>
</protein>
<dbReference type="Pfam" id="PF12697">
    <property type="entry name" value="Abhydrolase_6"/>
    <property type="match status" value="1"/>
</dbReference>
<dbReference type="InterPro" id="IPR029058">
    <property type="entry name" value="AB_hydrolase_fold"/>
</dbReference>
<dbReference type="InterPro" id="IPR000073">
    <property type="entry name" value="AB_hydrolase_1"/>
</dbReference>
<dbReference type="SUPFAM" id="SSF53474">
    <property type="entry name" value="alpha/beta-Hydrolases"/>
    <property type="match status" value="1"/>
</dbReference>
<dbReference type="PANTHER" id="PTHR43194">
    <property type="entry name" value="HYDROLASE ALPHA/BETA FOLD FAMILY"/>
    <property type="match status" value="1"/>
</dbReference>
<organism evidence="2 3">
    <name type="scientific">Amycolatopsis magusensis</name>
    <dbReference type="NCBI Taxonomy" id="882444"/>
    <lineage>
        <taxon>Bacteria</taxon>
        <taxon>Bacillati</taxon>
        <taxon>Actinomycetota</taxon>
        <taxon>Actinomycetes</taxon>
        <taxon>Pseudonocardiales</taxon>
        <taxon>Pseudonocardiaceae</taxon>
        <taxon>Amycolatopsis</taxon>
    </lineage>
</organism>
<comment type="caution">
    <text evidence="2">The sequence shown here is derived from an EMBL/GenBank/DDBJ whole genome shotgun (WGS) entry which is preliminary data.</text>
</comment>
<dbReference type="EMBL" id="JAGGMS010000001">
    <property type="protein sequence ID" value="MBP2180831.1"/>
    <property type="molecule type" value="Genomic_DNA"/>
</dbReference>
<gene>
    <name evidence="2" type="ORF">JOM49_002357</name>
</gene>
<accession>A0ABS4PN31</accession>
<dbReference type="Gene3D" id="3.40.50.1820">
    <property type="entry name" value="alpha/beta hydrolase"/>
    <property type="match status" value="1"/>
</dbReference>